<dbReference type="InterPro" id="IPR005829">
    <property type="entry name" value="Sugar_transporter_CS"/>
</dbReference>
<dbReference type="EMBL" id="BMCT01000006">
    <property type="protein sequence ID" value="GGF75220.1"/>
    <property type="molecule type" value="Genomic_DNA"/>
</dbReference>
<feature type="transmembrane region" description="Helical" evidence="8">
    <location>
        <begin position="241"/>
        <end position="264"/>
    </location>
</feature>
<gene>
    <name evidence="10" type="primary">ywtG</name>
    <name evidence="10" type="ORF">GCM10007301_38860</name>
</gene>
<proteinExistence type="inferred from homology"/>
<feature type="transmembrane region" description="Helical" evidence="8">
    <location>
        <begin position="158"/>
        <end position="177"/>
    </location>
</feature>
<dbReference type="InterPro" id="IPR050814">
    <property type="entry name" value="Myo-inositol_Transporter"/>
</dbReference>
<protein>
    <submittedName>
        <fullName evidence="10">MFS transporter</fullName>
    </submittedName>
</protein>
<feature type="transmembrane region" description="Helical" evidence="8">
    <location>
        <begin position="98"/>
        <end position="118"/>
    </location>
</feature>
<feature type="transmembrane region" description="Helical" evidence="8">
    <location>
        <begin position="380"/>
        <end position="400"/>
    </location>
</feature>
<evidence type="ECO:0000313" key="10">
    <source>
        <dbReference type="EMBL" id="GGF75220.1"/>
    </source>
</evidence>
<evidence type="ECO:0000259" key="9">
    <source>
        <dbReference type="PROSITE" id="PS50850"/>
    </source>
</evidence>
<feature type="transmembrane region" description="Helical" evidence="8">
    <location>
        <begin position="41"/>
        <end position="60"/>
    </location>
</feature>
<dbReference type="PROSITE" id="PS50850">
    <property type="entry name" value="MFS"/>
    <property type="match status" value="1"/>
</dbReference>
<dbReference type="SUPFAM" id="SSF103473">
    <property type="entry name" value="MFS general substrate transporter"/>
    <property type="match status" value="1"/>
</dbReference>
<feature type="transmembrane region" description="Helical" evidence="8">
    <location>
        <begin position="276"/>
        <end position="301"/>
    </location>
</feature>
<evidence type="ECO:0000256" key="1">
    <source>
        <dbReference type="ARBA" id="ARBA00004141"/>
    </source>
</evidence>
<evidence type="ECO:0000313" key="11">
    <source>
        <dbReference type="Proteomes" id="UP000606044"/>
    </source>
</evidence>
<dbReference type="PROSITE" id="PS00217">
    <property type="entry name" value="SUGAR_TRANSPORT_2"/>
    <property type="match status" value="1"/>
</dbReference>
<dbReference type="PANTHER" id="PTHR48020:SF12">
    <property type="entry name" value="PROTON MYO-INOSITOL COTRANSPORTER"/>
    <property type="match status" value="1"/>
</dbReference>
<dbReference type="InterPro" id="IPR005828">
    <property type="entry name" value="MFS_sugar_transport-like"/>
</dbReference>
<dbReference type="Proteomes" id="UP000606044">
    <property type="component" value="Unassembled WGS sequence"/>
</dbReference>
<dbReference type="InterPro" id="IPR020846">
    <property type="entry name" value="MFS_dom"/>
</dbReference>
<feature type="transmembrane region" description="Helical" evidence="8">
    <location>
        <begin position="308"/>
        <end position="328"/>
    </location>
</feature>
<feature type="transmembrane region" description="Helical" evidence="8">
    <location>
        <begin position="130"/>
        <end position="152"/>
    </location>
</feature>
<feature type="transmembrane region" description="Helical" evidence="8">
    <location>
        <begin position="406"/>
        <end position="424"/>
    </location>
</feature>
<keyword evidence="11" id="KW-1185">Reference proteome</keyword>
<dbReference type="PROSITE" id="PS00216">
    <property type="entry name" value="SUGAR_TRANSPORT_1"/>
    <property type="match status" value="2"/>
</dbReference>
<reference evidence="10" key="1">
    <citation type="journal article" date="2014" name="Int. J. Syst. Evol. Microbiol.">
        <title>Complete genome sequence of Corynebacterium casei LMG S-19264T (=DSM 44701T), isolated from a smear-ripened cheese.</title>
        <authorList>
            <consortium name="US DOE Joint Genome Institute (JGI-PGF)"/>
            <person name="Walter F."/>
            <person name="Albersmeier A."/>
            <person name="Kalinowski J."/>
            <person name="Ruckert C."/>
        </authorList>
    </citation>
    <scope>NUCLEOTIDE SEQUENCE</scope>
    <source>
        <strain evidence="10">CCM 7897</strain>
    </source>
</reference>
<dbReference type="PANTHER" id="PTHR48020">
    <property type="entry name" value="PROTON MYO-INOSITOL COTRANSPORTER"/>
    <property type="match status" value="1"/>
</dbReference>
<dbReference type="NCBIfam" id="TIGR00879">
    <property type="entry name" value="SP"/>
    <property type="match status" value="1"/>
</dbReference>
<feature type="domain" description="Major facilitator superfamily (MFS) profile" evidence="9">
    <location>
        <begin position="6"/>
        <end position="428"/>
    </location>
</feature>
<dbReference type="GO" id="GO:0016020">
    <property type="term" value="C:membrane"/>
    <property type="evidence" value="ECO:0007669"/>
    <property type="project" value="UniProtKB-SubCell"/>
</dbReference>
<evidence type="ECO:0000256" key="3">
    <source>
        <dbReference type="ARBA" id="ARBA00022448"/>
    </source>
</evidence>
<organism evidence="10 11">
    <name type="scientific">Azorhizobium oxalatiphilum</name>
    <dbReference type="NCBI Taxonomy" id="980631"/>
    <lineage>
        <taxon>Bacteria</taxon>
        <taxon>Pseudomonadati</taxon>
        <taxon>Pseudomonadota</taxon>
        <taxon>Alphaproteobacteria</taxon>
        <taxon>Hyphomicrobiales</taxon>
        <taxon>Xanthobacteraceae</taxon>
        <taxon>Azorhizobium</taxon>
    </lineage>
</organism>
<comment type="caution">
    <text evidence="10">The sequence shown here is derived from an EMBL/GenBank/DDBJ whole genome shotgun (WGS) entry which is preliminary data.</text>
</comment>
<evidence type="ECO:0000256" key="6">
    <source>
        <dbReference type="ARBA" id="ARBA00023136"/>
    </source>
</evidence>
<keyword evidence="4 8" id="KW-0812">Transmembrane</keyword>
<dbReference type="Gene3D" id="1.20.1250.20">
    <property type="entry name" value="MFS general substrate transporter like domains"/>
    <property type="match status" value="1"/>
</dbReference>
<dbReference type="Pfam" id="PF00083">
    <property type="entry name" value="Sugar_tr"/>
    <property type="match status" value="1"/>
</dbReference>
<dbReference type="RefSeq" id="WP_244644546.1">
    <property type="nucleotide sequence ID" value="NZ_BMCT01000006.1"/>
</dbReference>
<keyword evidence="5 8" id="KW-1133">Transmembrane helix</keyword>
<comment type="subcellular location">
    <subcellularLocation>
        <location evidence="1">Membrane</location>
        <topology evidence="1">Multi-pass membrane protein</topology>
    </subcellularLocation>
</comment>
<evidence type="ECO:0000256" key="2">
    <source>
        <dbReference type="ARBA" id="ARBA00010992"/>
    </source>
</evidence>
<evidence type="ECO:0000256" key="5">
    <source>
        <dbReference type="ARBA" id="ARBA00022989"/>
    </source>
</evidence>
<feature type="transmembrane region" description="Helical" evidence="8">
    <location>
        <begin position="340"/>
        <end position="360"/>
    </location>
</feature>
<dbReference type="PRINTS" id="PR00171">
    <property type="entry name" value="SUGRTRNSPORT"/>
</dbReference>
<dbReference type="FunFam" id="1.20.1250.20:FF:000134">
    <property type="entry name" value="MFS sugar transporter protein"/>
    <property type="match status" value="1"/>
</dbReference>
<feature type="transmembrane region" description="Helical" evidence="8">
    <location>
        <begin position="72"/>
        <end position="92"/>
    </location>
</feature>
<dbReference type="InterPro" id="IPR036259">
    <property type="entry name" value="MFS_trans_sf"/>
</dbReference>
<evidence type="ECO:0000256" key="4">
    <source>
        <dbReference type="ARBA" id="ARBA00022692"/>
    </source>
</evidence>
<reference evidence="10" key="2">
    <citation type="submission" date="2020-09" db="EMBL/GenBank/DDBJ databases">
        <authorList>
            <person name="Sun Q."/>
            <person name="Sedlacek I."/>
        </authorList>
    </citation>
    <scope>NUCLEOTIDE SEQUENCE</scope>
    <source>
        <strain evidence="10">CCM 7897</strain>
    </source>
</reference>
<name>A0A917C6Z2_9HYPH</name>
<accession>A0A917C6Z2</accession>
<evidence type="ECO:0000256" key="7">
    <source>
        <dbReference type="RuleBase" id="RU003346"/>
    </source>
</evidence>
<comment type="similarity">
    <text evidence="2 7">Belongs to the major facilitator superfamily. Sugar transporter (TC 2.A.1.1) family.</text>
</comment>
<keyword evidence="6 8" id="KW-0472">Membrane</keyword>
<keyword evidence="3 7" id="KW-0813">Transport</keyword>
<evidence type="ECO:0000256" key="8">
    <source>
        <dbReference type="SAM" id="Phobius"/>
    </source>
</evidence>
<dbReference type="InterPro" id="IPR003663">
    <property type="entry name" value="Sugar/inositol_transpt"/>
</dbReference>
<dbReference type="AlphaFoldDB" id="A0A917C6Z2"/>
<sequence>MMIYVIAIVAAIAGFLFGFDEGVIAGALHLLHAQFGIDPVMEGVMTSAVPFGALFGALLAGRWVDALGRRKVLLAAALLFAAGAVLAASANGIAMLSLARLVLGFAIGMASLVAPLYISESAPPEKRGMLVSVYQLAITLGILGAYLINLAFAGSWRSMFLFGAVPGVALFAGMYMLRDTPRWLVTQNRTREARTAIASIRGLPLGSVRVDAELQDIARTAESDKGRGSWAELFGPVARPALVVGIGLFLLQQLSGINAVIYYAPVVFREAGFDSASVQLMATIGIGVVNVVMTVVGMALIDRIGRRPLLLLGFAGAALSLGMIAIAAATESTALDTLAIIGLVLYISAFAVSLGPLPWVMMAEVFPLNVRGLGMGTASLANWGFNFLVVFSFPLMVAHLGLGGVFAIYALVCAAGVIFALRVVPETNGVPLEDIERHLRSGQPLRTLKRAPAAGEGILLGGSRP</sequence>
<dbReference type="GO" id="GO:0022857">
    <property type="term" value="F:transmembrane transporter activity"/>
    <property type="evidence" value="ECO:0007669"/>
    <property type="project" value="InterPro"/>
</dbReference>